<sequence length="829" mass="92694">PLPSSSTMSNPTSVPITIAMPVAGTADAPKFDGKNVDRFLKRILQHGAKAGITDQDDLVDYILEYSSKRVYEGIRFDPAFDVDATGRTWKAAITRLKRLFRSRDEPEDLTTDDLKAYCFKWYREGSLNKKSDVDSYLFGFNRIAQSLIKSKEITDVVANRMFLTGIPKHLVSYVAEKVDPTTRTRTSPPPIDSVVDVLYERLGKDSLDWNPFDAEIARLEGRSETTTNKVRFDDSDDDDDTENESKTEKSLAITRAPSKKPFETPKEVDINKSDFEAMMRSMRDLTIAMTSANRRPPSPALQGELRPCFMCGRIHPDPSRPASCPETTKLVSEGLLVRQQSGRYTLPNGDELPRFPPGHLGGIAALLRDQATYVNTQSNSRGHRDLPPHQSASTGSITLSYQDQDLFNGDVFAISSRDAEREFYEDYFYGNADPALRSGKNTDSRHDPTSQQNRGQTRTPPPSRPPPQRKQGPPPSNIKVLRDDDVPMAPPPNNDSDRPPTRSRPPTHEPKEIRPPTPSKIDVPAPPNPINRQDGWQNSLPSKNQQQNSKPRDDKSQVSPSGTQFHYTSDIQDKISPAKVLGKVWDQDVTVSVAELVGCSPALQKMMAEMTRTKRQYNPGKESNYASLDYSRYSSTDLADLPYNPANVAKSLRVCQEDVPKMADFLVRYSSAVSRIPSSKYYAMVTGIISISIDGIPFRAMIDTGSELNVASFHVVDKARLPLDTEGTRWSLKGVNGDSNQLRGVVVDAAIQLGSHSFPHHLFITPHSISDSFDIILGQPFLQWYACRIDYFRPGVVTMFLWKDGRKDKIPHISISLTDPRDPRNTDTM</sequence>
<feature type="compositionally biased region" description="Polar residues" evidence="1">
    <location>
        <begin position="530"/>
        <end position="549"/>
    </location>
</feature>
<dbReference type="Pfam" id="PF13650">
    <property type="entry name" value="Asp_protease_2"/>
    <property type="match status" value="1"/>
</dbReference>
<evidence type="ECO:0000313" key="4">
    <source>
        <dbReference type="Proteomes" id="UP000799118"/>
    </source>
</evidence>
<feature type="compositionally biased region" description="Polar residues" evidence="1">
    <location>
        <begin position="557"/>
        <end position="570"/>
    </location>
</feature>
<dbReference type="OrthoDB" id="5535068at2759"/>
<dbReference type="InterPro" id="IPR025165">
    <property type="entry name" value="DUF4100"/>
</dbReference>
<accession>A0A6A4GIX4</accession>
<organism evidence="3 4">
    <name type="scientific">Gymnopus androsaceus JB14</name>
    <dbReference type="NCBI Taxonomy" id="1447944"/>
    <lineage>
        <taxon>Eukaryota</taxon>
        <taxon>Fungi</taxon>
        <taxon>Dikarya</taxon>
        <taxon>Basidiomycota</taxon>
        <taxon>Agaricomycotina</taxon>
        <taxon>Agaricomycetes</taxon>
        <taxon>Agaricomycetidae</taxon>
        <taxon>Agaricales</taxon>
        <taxon>Marasmiineae</taxon>
        <taxon>Omphalotaceae</taxon>
        <taxon>Gymnopus</taxon>
    </lineage>
</organism>
<dbReference type="EMBL" id="ML769960">
    <property type="protein sequence ID" value="KAE9385642.1"/>
    <property type="molecule type" value="Genomic_DNA"/>
</dbReference>
<gene>
    <name evidence="3" type="ORF">BT96DRAFT_745318</name>
</gene>
<feature type="non-terminal residue" evidence="3">
    <location>
        <position position="829"/>
    </location>
</feature>
<dbReference type="InterPro" id="IPR021109">
    <property type="entry name" value="Peptidase_aspartic_dom_sf"/>
</dbReference>
<dbReference type="Proteomes" id="UP000799118">
    <property type="component" value="Unassembled WGS sequence"/>
</dbReference>
<dbReference type="Pfam" id="PF13352">
    <property type="entry name" value="DUF4100"/>
    <property type="match status" value="1"/>
</dbReference>
<evidence type="ECO:0000256" key="1">
    <source>
        <dbReference type="SAM" id="MobiDB-lite"/>
    </source>
</evidence>
<proteinExistence type="predicted"/>
<feature type="region of interest" description="Disordered" evidence="1">
    <location>
        <begin position="228"/>
        <end position="267"/>
    </location>
</feature>
<evidence type="ECO:0000259" key="2">
    <source>
        <dbReference type="Pfam" id="PF13352"/>
    </source>
</evidence>
<evidence type="ECO:0000313" key="3">
    <source>
        <dbReference type="EMBL" id="KAE9385642.1"/>
    </source>
</evidence>
<feature type="non-terminal residue" evidence="3">
    <location>
        <position position="1"/>
    </location>
</feature>
<dbReference type="AlphaFoldDB" id="A0A6A4GIX4"/>
<feature type="compositionally biased region" description="Pro residues" evidence="1">
    <location>
        <begin position="459"/>
        <end position="476"/>
    </location>
</feature>
<feature type="compositionally biased region" description="Basic and acidic residues" evidence="1">
    <location>
        <begin position="495"/>
        <end position="514"/>
    </location>
</feature>
<protein>
    <recommendedName>
        <fullName evidence="2">DUF4100 domain-containing protein</fullName>
    </recommendedName>
</protein>
<keyword evidence="4" id="KW-1185">Reference proteome</keyword>
<name>A0A6A4GIX4_9AGAR</name>
<feature type="region of interest" description="Disordered" evidence="1">
    <location>
        <begin position="376"/>
        <end position="395"/>
    </location>
</feature>
<dbReference type="SUPFAM" id="SSF50630">
    <property type="entry name" value="Acid proteases"/>
    <property type="match status" value="1"/>
</dbReference>
<dbReference type="Gene3D" id="2.40.70.10">
    <property type="entry name" value="Acid Proteases"/>
    <property type="match status" value="1"/>
</dbReference>
<feature type="region of interest" description="Disordered" evidence="1">
    <location>
        <begin position="433"/>
        <end position="570"/>
    </location>
</feature>
<reference evidence="3" key="1">
    <citation type="journal article" date="2019" name="Environ. Microbiol.">
        <title>Fungal ecological strategies reflected in gene transcription - a case study of two litter decomposers.</title>
        <authorList>
            <person name="Barbi F."/>
            <person name="Kohler A."/>
            <person name="Barry K."/>
            <person name="Baskaran P."/>
            <person name="Daum C."/>
            <person name="Fauchery L."/>
            <person name="Ihrmark K."/>
            <person name="Kuo A."/>
            <person name="LaButti K."/>
            <person name="Lipzen A."/>
            <person name="Morin E."/>
            <person name="Grigoriev I.V."/>
            <person name="Henrissat B."/>
            <person name="Lindahl B."/>
            <person name="Martin F."/>
        </authorList>
    </citation>
    <scope>NUCLEOTIDE SEQUENCE</scope>
    <source>
        <strain evidence="3">JB14</strain>
    </source>
</reference>
<feature type="domain" description="DUF4100" evidence="2">
    <location>
        <begin position="342"/>
        <end position="618"/>
    </location>
</feature>
<dbReference type="CDD" id="cd00303">
    <property type="entry name" value="retropepsin_like"/>
    <property type="match status" value="1"/>
</dbReference>